<evidence type="ECO:0000313" key="1">
    <source>
        <dbReference type="EMBL" id="GAT95354.1"/>
    </source>
</evidence>
<reference evidence="1 2" key="1">
    <citation type="submission" date="2016-05" db="EMBL/GenBank/DDBJ databases">
        <title>First whole genome sequencing of Entamoeba histolytica HM1:IMSS-clone-6.</title>
        <authorList>
            <person name="Mukherjee Avik.K."/>
            <person name="Izumyama S."/>
            <person name="Nakada-Tsukui K."/>
            <person name="Nozaki T."/>
        </authorList>
    </citation>
    <scope>NUCLEOTIDE SEQUENCE [LARGE SCALE GENOMIC DNA]</scope>
    <source>
        <strain evidence="1 2">HM1:IMSS clone 6</strain>
    </source>
</reference>
<proteinExistence type="predicted"/>
<dbReference type="VEuPathDB" id="AmoebaDB:EHI_174150"/>
<dbReference type="OMA" id="YLQIDYE"/>
<name>A0A5K1U2J1_ENTHI</name>
<gene>
    <name evidence="1" type="ORF">CL6EHI_174150</name>
</gene>
<sequence>MNKSKQIYEGEYLTDSTKECYQDIKTTYFEKINIEMPKENNKMDHTSEMVEEDECEKPISITKPQEIPRDNSSLGEDVLMHMLRQKDDMACSPP</sequence>
<dbReference type="VEuPathDB" id="AmoebaDB:EHI8A_141550"/>
<dbReference type="EMBL" id="BDEQ01000001">
    <property type="protein sequence ID" value="GAT95354.1"/>
    <property type="molecule type" value="Genomic_DNA"/>
</dbReference>
<dbReference type="VEuPathDB" id="AmoebaDB:EHI7A_130340"/>
<organism evidence="1 2">
    <name type="scientific">Entamoeba histolytica</name>
    <dbReference type="NCBI Taxonomy" id="5759"/>
    <lineage>
        <taxon>Eukaryota</taxon>
        <taxon>Amoebozoa</taxon>
        <taxon>Evosea</taxon>
        <taxon>Archamoebae</taxon>
        <taxon>Mastigamoebida</taxon>
        <taxon>Entamoebidae</taxon>
        <taxon>Entamoeba</taxon>
    </lineage>
</organism>
<dbReference type="VEuPathDB" id="AmoebaDB:KM1_172140"/>
<accession>A0A5K1U2J1</accession>
<protein>
    <submittedName>
        <fullName evidence="1">Uncharacterized protein</fullName>
    </submittedName>
</protein>
<comment type="caution">
    <text evidence="1">The sequence shown here is derived from an EMBL/GenBank/DDBJ whole genome shotgun (WGS) entry which is preliminary data.</text>
</comment>
<evidence type="ECO:0000313" key="2">
    <source>
        <dbReference type="Proteomes" id="UP000078387"/>
    </source>
</evidence>
<dbReference type="Proteomes" id="UP000078387">
    <property type="component" value="Unassembled WGS sequence"/>
</dbReference>
<dbReference type="AlphaFoldDB" id="A0A5K1U2J1"/>
<dbReference type="VEuPathDB" id="AmoebaDB:EHI5A_136460"/>